<dbReference type="RefSeq" id="WP_227389378.1">
    <property type="nucleotide sequence ID" value="NZ_JBHSCJ010000010.1"/>
</dbReference>
<dbReference type="InterPro" id="IPR024530">
    <property type="entry name" value="QSregVF_b"/>
</dbReference>
<reference evidence="1 2" key="1">
    <citation type="journal article" date="2021" name="Sci. Rep.">
        <title>Genome analysis of a halophilic bacterium Halomonas malpeensis YU-PRIM-29(T) reveals its exopolysaccharide and pigment producing capabilities.</title>
        <authorList>
            <person name="Athmika"/>
            <person name="Ghate S.D."/>
            <person name="Arun A.B."/>
            <person name="Rao S.S."/>
            <person name="Kumar S.T.A."/>
            <person name="Kandiyil M.K."/>
            <person name="Saptami K."/>
            <person name="Rekha P.D."/>
        </authorList>
    </citation>
    <scope>NUCLEOTIDE SEQUENCE [LARGE SCALE GENOMIC DNA]</scope>
    <source>
        <strain evidence="2">prim 29</strain>
    </source>
</reference>
<proteinExistence type="predicted"/>
<evidence type="ECO:0000313" key="1">
    <source>
        <dbReference type="EMBL" id="MCB8888711.1"/>
    </source>
</evidence>
<organism evidence="1 2">
    <name type="scientific">Vreelandella malpeensis</name>
    <dbReference type="NCBI Taxonomy" id="1172368"/>
    <lineage>
        <taxon>Bacteria</taxon>
        <taxon>Pseudomonadati</taxon>
        <taxon>Pseudomonadota</taxon>
        <taxon>Gammaproteobacteria</taxon>
        <taxon>Oceanospirillales</taxon>
        <taxon>Halomonadaceae</taxon>
        <taxon>Vreelandella</taxon>
    </lineage>
</organism>
<keyword evidence="2" id="KW-1185">Reference proteome</keyword>
<name>A0ABS8DR25_9GAMM</name>
<dbReference type="Pfam" id="PF12843">
    <property type="entry name" value="QSregVF_b"/>
    <property type="match status" value="1"/>
</dbReference>
<evidence type="ECO:0000313" key="2">
    <source>
        <dbReference type="Proteomes" id="UP001319882"/>
    </source>
</evidence>
<sequence length="74" mass="8251">MVAEDLEKLVSKTMPFGKHQGTLIADLPGPYLNWFAREGFPPGELGQLLSLMQEIDHNGLSELLTPLRKPVRHA</sequence>
<dbReference type="Proteomes" id="UP001319882">
    <property type="component" value="Unassembled WGS sequence"/>
</dbReference>
<dbReference type="EMBL" id="WHVL01000002">
    <property type="protein sequence ID" value="MCB8888711.1"/>
    <property type="molecule type" value="Genomic_DNA"/>
</dbReference>
<accession>A0ABS8DR25</accession>
<protein>
    <submittedName>
        <fullName evidence="1">DUF3820 family protein</fullName>
    </submittedName>
</protein>
<gene>
    <name evidence="1" type="ORF">GEV37_06235</name>
</gene>
<comment type="caution">
    <text evidence="1">The sequence shown here is derived from an EMBL/GenBank/DDBJ whole genome shotgun (WGS) entry which is preliminary data.</text>
</comment>